<evidence type="ECO:0000256" key="2">
    <source>
        <dbReference type="ARBA" id="ARBA00004614"/>
    </source>
</evidence>
<dbReference type="VEuPathDB" id="PiroplasmaDB:TA12850"/>
<evidence type="ECO:0000313" key="13">
    <source>
        <dbReference type="Proteomes" id="UP000001950"/>
    </source>
</evidence>
<dbReference type="Pfam" id="PF06842">
    <property type="entry name" value="DUF1242"/>
    <property type="match status" value="1"/>
</dbReference>
<dbReference type="OMA" id="KVGFQGT"/>
<dbReference type="FunCoup" id="Q4UE82">
    <property type="interactions" value="230"/>
</dbReference>
<dbReference type="EMBL" id="CR940348">
    <property type="protein sequence ID" value="CAI74607.1"/>
    <property type="molecule type" value="Genomic_DNA"/>
</dbReference>
<keyword evidence="6 9" id="KW-1133">Transmembrane helix</keyword>
<keyword evidence="13" id="KW-1185">Reference proteome</keyword>
<comment type="function">
    <text evidence="1 9">Involved in the early part of the secretory pathway.</text>
</comment>
<dbReference type="GO" id="GO:0000139">
    <property type="term" value="C:Golgi membrane"/>
    <property type="evidence" value="ECO:0007669"/>
    <property type="project" value="UniProtKB-SubCell"/>
</dbReference>
<evidence type="ECO:0000256" key="4">
    <source>
        <dbReference type="ARBA" id="ARBA00022692"/>
    </source>
</evidence>
<dbReference type="InterPro" id="IPR051523">
    <property type="entry name" value="KISH_domain"/>
</dbReference>
<proteinExistence type="inferred from homology"/>
<dbReference type="EMBL" id="UIVT01000002">
    <property type="protein sequence ID" value="SVP91438.1"/>
    <property type="molecule type" value="Genomic_DNA"/>
</dbReference>
<evidence type="ECO:0000313" key="11">
    <source>
        <dbReference type="EMBL" id="SVP91438.1"/>
    </source>
</evidence>
<dbReference type="STRING" id="5874.Q4UE82"/>
<organism evidence="10 13">
    <name type="scientific">Theileria annulata</name>
    <dbReference type="NCBI Taxonomy" id="5874"/>
    <lineage>
        <taxon>Eukaryota</taxon>
        <taxon>Sar</taxon>
        <taxon>Alveolata</taxon>
        <taxon>Apicomplexa</taxon>
        <taxon>Aconoidasida</taxon>
        <taxon>Piroplasmida</taxon>
        <taxon>Theileriidae</taxon>
        <taxon>Theileria</taxon>
    </lineage>
</organism>
<feature type="transmembrane region" description="Helical" evidence="9">
    <location>
        <begin position="53"/>
        <end position="71"/>
    </location>
</feature>
<accession>Q4UE82</accession>
<keyword evidence="7" id="KW-0333">Golgi apparatus</keyword>
<dbReference type="OrthoDB" id="10034655at2759"/>
<dbReference type="GeneID" id="3861782"/>
<comment type="subcellular location">
    <subcellularLocation>
        <location evidence="2">Golgi apparatus membrane</location>
        <topology evidence="2">Single-pass type I membrane protein</topology>
    </subcellularLocation>
</comment>
<keyword evidence="5" id="KW-0732">Signal</keyword>
<name>Q4UE82_THEAN</name>
<sequence length="72" mass="8039">MTALLKLPSLCMVLLLTICTSSYLKPFFPGFFNSKRSGFPGILGKFSVVGDRLSIYVSLSCIFFAFWTIAFK</sequence>
<gene>
    <name evidence="10" type="ORF">TA12850</name>
    <name evidence="11" type="ORF">TAT_000179100</name>
    <name evidence="12" type="ORF">TAV_000179300</name>
</gene>
<keyword evidence="4 9" id="KW-0812">Transmembrane</keyword>
<dbReference type="InParanoid" id="Q4UE82"/>
<evidence type="ECO:0000256" key="3">
    <source>
        <dbReference type="ARBA" id="ARBA00008961"/>
    </source>
</evidence>
<reference evidence="11" key="2">
    <citation type="submission" date="2018-07" db="EMBL/GenBank/DDBJ databases">
        <authorList>
            <person name="Quirk P.G."/>
            <person name="Krulwich T.A."/>
        </authorList>
    </citation>
    <scope>NUCLEOTIDE SEQUENCE</scope>
    <source>
        <strain evidence="11">Anand</strain>
    </source>
</reference>
<dbReference type="PANTHER" id="PTHR13229">
    <property type="entry name" value="PROTEIN KISH-A"/>
    <property type="match status" value="1"/>
</dbReference>
<evidence type="ECO:0000256" key="9">
    <source>
        <dbReference type="RuleBase" id="RU910717"/>
    </source>
</evidence>
<evidence type="ECO:0000256" key="1">
    <source>
        <dbReference type="ARBA" id="ARBA00002154"/>
    </source>
</evidence>
<evidence type="ECO:0000256" key="5">
    <source>
        <dbReference type="ARBA" id="ARBA00022729"/>
    </source>
</evidence>
<dbReference type="AlphaFoldDB" id="Q4UE82"/>
<evidence type="ECO:0000256" key="8">
    <source>
        <dbReference type="ARBA" id="ARBA00023136"/>
    </source>
</evidence>
<keyword evidence="8 9" id="KW-0472">Membrane</keyword>
<reference evidence="10 13" key="1">
    <citation type="journal article" date="2005" name="Science">
        <title>Genome of the host-cell transforming parasite Theileria annulata compared with T. parva.</title>
        <authorList>
            <person name="Pain A."/>
            <person name="Renauld H."/>
            <person name="Berriman M."/>
            <person name="Murphy L."/>
            <person name="Yeats C.A."/>
            <person name="Weir W."/>
            <person name="Kerhornou A."/>
            <person name="Aslett M."/>
            <person name="Bishop R."/>
            <person name="Bouchier C."/>
            <person name="Cochet M."/>
            <person name="Coulson R.M.R."/>
            <person name="Cronin A."/>
            <person name="de Villiers E.P."/>
            <person name="Fraser A."/>
            <person name="Fosker N."/>
            <person name="Gardner M."/>
            <person name="Goble A."/>
            <person name="Griffiths-Jones S."/>
            <person name="Harris D.E."/>
            <person name="Katzer F."/>
            <person name="Larke N."/>
            <person name="Lord A."/>
            <person name="Maser P."/>
            <person name="McKellar S."/>
            <person name="Mooney P."/>
            <person name="Morton F."/>
            <person name="Nene V."/>
            <person name="O'Neil S."/>
            <person name="Price C."/>
            <person name="Quail M.A."/>
            <person name="Rabbinowitsch E."/>
            <person name="Rawlings N.D."/>
            <person name="Rutter S."/>
            <person name="Saunders D."/>
            <person name="Seeger K."/>
            <person name="Shah T."/>
            <person name="Squares R."/>
            <person name="Squares S."/>
            <person name="Tivey A."/>
            <person name="Walker A.R."/>
            <person name="Woodward J."/>
            <person name="Dobbelaere D.A.E."/>
            <person name="Langsley G."/>
            <person name="Rajandream M.A."/>
            <person name="McKeever D."/>
            <person name="Shiels B."/>
            <person name="Tait A."/>
            <person name="Barrell B.G."/>
            <person name="Hall N."/>
        </authorList>
    </citation>
    <scope>NUCLEOTIDE SEQUENCE [LARGE SCALE GENOMIC DNA]</scope>
    <source>
        <strain evidence="13">Ankara</strain>
        <strain evidence="10">Ankara isolate clone C9</strain>
    </source>
</reference>
<dbReference type="InterPro" id="IPR009653">
    <property type="entry name" value="Ksh1"/>
</dbReference>
<dbReference type="Proteomes" id="UP000001950">
    <property type="component" value="Chromosome 2"/>
</dbReference>
<evidence type="ECO:0000256" key="6">
    <source>
        <dbReference type="ARBA" id="ARBA00022989"/>
    </source>
</evidence>
<dbReference type="EMBL" id="UIVS01000002">
    <property type="protein sequence ID" value="SVP91768.1"/>
    <property type="molecule type" value="Genomic_DNA"/>
</dbReference>
<protein>
    <recommendedName>
        <fullName evidence="9">Protein kish</fullName>
    </recommendedName>
</protein>
<dbReference type="KEGG" id="tan:TA12850"/>
<dbReference type="eggNOG" id="KOG3808">
    <property type="taxonomic scope" value="Eukaryota"/>
</dbReference>
<evidence type="ECO:0000313" key="10">
    <source>
        <dbReference type="EMBL" id="CAI74607.1"/>
    </source>
</evidence>
<comment type="similarity">
    <text evidence="3 9">Belongs to the KISH family.</text>
</comment>
<evidence type="ECO:0000256" key="7">
    <source>
        <dbReference type="ARBA" id="ARBA00023034"/>
    </source>
</evidence>
<evidence type="ECO:0000313" key="12">
    <source>
        <dbReference type="EMBL" id="SVP91768.1"/>
    </source>
</evidence>
<dbReference type="RefSeq" id="XP_952339.1">
    <property type="nucleotide sequence ID" value="XM_947246.1"/>
</dbReference>